<reference evidence="1" key="1">
    <citation type="submission" date="2023-10" db="EMBL/GenBank/DDBJ databases">
        <title>Genome assembly of Pristionchus species.</title>
        <authorList>
            <person name="Yoshida K."/>
            <person name="Sommer R.J."/>
        </authorList>
    </citation>
    <scope>NUCLEOTIDE SEQUENCE</scope>
    <source>
        <strain evidence="1">RS0144</strain>
    </source>
</reference>
<accession>A0AAV5SEL9</accession>
<organism evidence="1 2">
    <name type="scientific">Pristionchus entomophagus</name>
    <dbReference type="NCBI Taxonomy" id="358040"/>
    <lineage>
        <taxon>Eukaryota</taxon>
        <taxon>Metazoa</taxon>
        <taxon>Ecdysozoa</taxon>
        <taxon>Nematoda</taxon>
        <taxon>Chromadorea</taxon>
        <taxon>Rhabditida</taxon>
        <taxon>Rhabditina</taxon>
        <taxon>Diplogasteromorpha</taxon>
        <taxon>Diplogasteroidea</taxon>
        <taxon>Neodiplogasteridae</taxon>
        <taxon>Pristionchus</taxon>
    </lineage>
</organism>
<dbReference type="AlphaFoldDB" id="A0AAV5SEL9"/>
<feature type="non-terminal residue" evidence="1">
    <location>
        <position position="1"/>
    </location>
</feature>
<evidence type="ECO:0000313" key="2">
    <source>
        <dbReference type="Proteomes" id="UP001432027"/>
    </source>
</evidence>
<comment type="caution">
    <text evidence="1">The sequence shown here is derived from an EMBL/GenBank/DDBJ whole genome shotgun (WGS) entry which is preliminary data.</text>
</comment>
<dbReference type="Proteomes" id="UP001432027">
    <property type="component" value="Unassembled WGS sequence"/>
</dbReference>
<evidence type="ECO:0000313" key="1">
    <source>
        <dbReference type="EMBL" id="GMS78615.1"/>
    </source>
</evidence>
<keyword evidence="2" id="KW-1185">Reference proteome</keyword>
<dbReference type="EMBL" id="BTSX01000001">
    <property type="protein sequence ID" value="GMS78615.1"/>
    <property type="molecule type" value="Genomic_DNA"/>
</dbReference>
<gene>
    <name evidence="1" type="ORF">PENTCL1PPCAC_790</name>
</gene>
<name>A0AAV5SEL9_9BILA</name>
<evidence type="ECO:0008006" key="3">
    <source>
        <dbReference type="Google" id="ProtNLM"/>
    </source>
</evidence>
<sequence length="71" mass="7779">LQEAEKGTRPNRLGRFASREIYFFLFAVNRPTVAHSRRSSIFSARLACSTASSVARCASSSSSIFTIFTTG</sequence>
<protein>
    <recommendedName>
        <fullName evidence="3">Ribosomal protein</fullName>
    </recommendedName>
</protein>
<proteinExistence type="predicted"/>